<sequence>MKDITLHIGLPKTGTTSVQRHLLANRSTLAAQGICYPVAGCGRRIAHHDIADACKRFKPLWGGLRALRNEFDAEIAPFDRVIVSSEGFQSVRGYPGVIAFFGAPGGSRRGACRIRTICYVREFLETASSDYAQQVQSSGLDLSFEDYCARRYRRPLWLISNFWRWFSDEATFGHFDRSRLFKQDIVEDFFQRIGLAVPGTVERSDANPSISGNLLGFKLLLNRHGLHGARIYWILKDLALSDPAYRGRFRLTDTDAARIRQRFASYNKTVAGLVGEIPYRSFEGGQPLPNYETWQADLERFLAHPELAPLKDRPEIHRATAEEVAAIARRHGAEP</sequence>
<comment type="caution">
    <text evidence="1">The sequence shown here is derived from an EMBL/GenBank/DDBJ whole genome shotgun (WGS) entry which is preliminary data.</text>
</comment>
<dbReference type="InterPro" id="IPR027417">
    <property type="entry name" value="P-loop_NTPase"/>
</dbReference>
<gene>
    <name evidence="1" type="ORF">AUC68_12790</name>
</gene>
<accession>A0A1E3W6V3</accession>
<keyword evidence="2" id="KW-1185">Reference proteome</keyword>
<dbReference type="SUPFAM" id="SSF52540">
    <property type="entry name" value="P-loop containing nucleoside triphosphate hydrolases"/>
    <property type="match status" value="1"/>
</dbReference>
<dbReference type="STRING" id="1774968.AUC68_12790"/>
<dbReference type="EMBL" id="LPWG01000002">
    <property type="protein sequence ID" value="ODS01232.1"/>
    <property type="molecule type" value="Genomic_DNA"/>
</dbReference>
<protein>
    <recommendedName>
        <fullName evidence="3">Sulfotransferase domain-containing protein</fullName>
    </recommendedName>
</protein>
<evidence type="ECO:0000313" key="1">
    <source>
        <dbReference type="EMBL" id="ODS01232.1"/>
    </source>
</evidence>
<evidence type="ECO:0008006" key="3">
    <source>
        <dbReference type="Google" id="ProtNLM"/>
    </source>
</evidence>
<dbReference type="OrthoDB" id="547419at2"/>
<name>A0A1E3W6V3_9HYPH</name>
<proteinExistence type="predicted"/>
<dbReference type="AlphaFoldDB" id="A0A1E3W6V3"/>
<evidence type="ECO:0000313" key="2">
    <source>
        <dbReference type="Proteomes" id="UP000094501"/>
    </source>
</evidence>
<reference evidence="1 2" key="1">
    <citation type="journal article" date="2016" name="Environ. Microbiol.">
        <title>New Methyloceanibacter diversity from North Sea sediments includes methanotroph containing solely the soluble methane monooxygenase.</title>
        <authorList>
            <person name="Vekeman B."/>
            <person name="Kerckhof F.M."/>
            <person name="Cremers G."/>
            <person name="de Vos P."/>
            <person name="Vandamme P."/>
            <person name="Boon N."/>
            <person name="Op den Camp H.J."/>
            <person name="Heylen K."/>
        </authorList>
    </citation>
    <scope>NUCLEOTIDE SEQUENCE [LARGE SCALE GENOMIC DNA]</scope>
    <source>
        <strain evidence="1 2">R-67174</strain>
    </source>
</reference>
<organism evidence="1 2">
    <name type="scientific">Methyloceanibacter methanicus</name>
    <dbReference type="NCBI Taxonomy" id="1774968"/>
    <lineage>
        <taxon>Bacteria</taxon>
        <taxon>Pseudomonadati</taxon>
        <taxon>Pseudomonadota</taxon>
        <taxon>Alphaproteobacteria</taxon>
        <taxon>Hyphomicrobiales</taxon>
        <taxon>Hyphomicrobiaceae</taxon>
        <taxon>Methyloceanibacter</taxon>
    </lineage>
</organism>
<dbReference type="Proteomes" id="UP000094501">
    <property type="component" value="Unassembled WGS sequence"/>
</dbReference>
<dbReference type="RefSeq" id="WP_069436067.1">
    <property type="nucleotide sequence ID" value="NZ_LPWG01000002.1"/>
</dbReference>